<reference evidence="11" key="1">
    <citation type="journal article" date="2020" name="Stud. Mycol.">
        <title>101 Dothideomycetes genomes: a test case for predicting lifestyles and emergence of pathogens.</title>
        <authorList>
            <person name="Haridas S."/>
            <person name="Albert R."/>
            <person name="Binder M."/>
            <person name="Bloem J."/>
            <person name="Labutti K."/>
            <person name="Salamov A."/>
            <person name="Andreopoulos B."/>
            <person name="Baker S."/>
            <person name="Barry K."/>
            <person name="Bills G."/>
            <person name="Bluhm B."/>
            <person name="Cannon C."/>
            <person name="Castanera R."/>
            <person name="Culley D."/>
            <person name="Daum C."/>
            <person name="Ezra D."/>
            <person name="Gonzalez J."/>
            <person name="Henrissat B."/>
            <person name="Kuo A."/>
            <person name="Liang C."/>
            <person name="Lipzen A."/>
            <person name="Lutzoni F."/>
            <person name="Magnuson J."/>
            <person name="Mondo S."/>
            <person name="Nolan M."/>
            <person name="Ohm R."/>
            <person name="Pangilinan J."/>
            <person name="Park H.-J."/>
            <person name="Ramirez L."/>
            <person name="Alfaro M."/>
            <person name="Sun H."/>
            <person name="Tritt A."/>
            <person name="Yoshinaga Y."/>
            <person name="Zwiers L.-H."/>
            <person name="Turgeon B."/>
            <person name="Goodwin S."/>
            <person name="Spatafora J."/>
            <person name="Crous P."/>
            <person name="Grigoriev I."/>
        </authorList>
    </citation>
    <scope>NUCLEOTIDE SEQUENCE</scope>
    <source>
        <strain evidence="11">CBS 115976</strain>
    </source>
</reference>
<dbReference type="OrthoDB" id="3039123at2759"/>
<keyword evidence="3" id="KW-0858">Xylan degradation</keyword>
<evidence type="ECO:0000256" key="7">
    <source>
        <dbReference type="ARBA" id="ARBA00022837"/>
    </source>
</evidence>
<evidence type="ECO:0000256" key="8">
    <source>
        <dbReference type="ARBA" id="ARBA00023157"/>
    </source>
</evidence>
<dbReference type="GO" id="GO:0030600">
    <property type="term" value="F:feruloyl esterase activity"/>
    <property type="evidence" value="ECO:0007669"/>
    <property type="project" value="UniProtKB-EC"/>
</dbReference>
<dbReference type="Pfam" id="PF07519">
    <property type="entry name" value="Tannase"/>
    <property type="match status" value="1"/>
</dbReference>
<organism evidence="11 12">
    <name type="scientific">Microthyrium microscopicum</name>
    <dbReference type="NCBI Taxonomy" id="703497"/>
    <lineage>
        <taxon>Eukaryota</taxon>
        <taxon>Fungi</taxon>
        <taxon>Dikarya</taxon>
        <taxon>Ascomycota</taxon>
        <taxon>Pezizomycotina</taxon>
        <taxon>Dothideomycetes</taxon>
        <taxon>Dothideomycetes incertae sedis</taxon>
        <taxon>Microthyriales</taxon>
        <taxon>Microthyriaceae</taxon>
        <taxon>Microthyrium</taxon>
    </lineage>
</organism>
<name>A0A6A6URC3_9PEZI</name>
<evidence type="ECO:0000313" key="12">
    <source>
        <dbReference type="Proteomes" id="UP000799302"/>
    </source>
</evidence>
<evidence type="ECO:0000256" key="4">
    <source>
        <dbReference type="ARBA" id="ARBA00022723"/>
    </source>
</evidence>
<gene>
    <name evidence="11" type="ORF">BT63DRAFT_171782</name>
</gene>
<keyword evidence="3" id="KW-0624">Polysaccharide degradation</keyword>
<dbReference type="PANTHER" id="PTHR33938:SF15">
    <property type="entry name" value="FERULOYL ESTERASE B-RELATED"/>
    <property type="match status" value="1"/>
</dbReference>
<evidence type="ECO:0000256" key="6">
    <source>
        <dbReference type="ARBA" id="ARBA00022801"/>
    </source>
</evidence>
<evidence type="ECO:0000256" key="1">
    <source>
        <dbReference type="ARBA" id="ARBA00006249"/>
    </source>
</evidence>
<keyword evidence="5" id="KW-0732">Signal</keyword>
<evidence type="ECO:0000256" key="9">
    <source>
        <dbReference type="ARBA" id="ARBA00034075"/>
    </source>
</evidence>
<dbReference type="AlphaFoldDB" id="A0A6A6URC3"/>
<keyword evidence="2" id="KW-0719">Serine esterase</keyword>
<keyword evidence="8" id="KW-1015">Disulfide bond</keyword>
<accession>A0A6A6URC3</accession>
<keyword evidence="12" id="KW-1185">Reference proteome</keyword>
<dbReference type="PANTHER" id="PTHR33938">
    <property type="entry name" value="FERULOYL ESTERASE B-RELATED"/>
    <property type="match status" value="1"/>
</dbReference>
<evidence type="ECO:0000313" key="11">
    <source>
        <dbReference type="EMBL" id="KAF2673957.1"/>
    </source>
</evidence>
<dbReference type="InterPro" id="IPR011118">
    <property type="entry name" value="Tannase/feruloyl_esterase"/>
</dbReference>
<comment type="catalytic activity">
    <reaction evidence="9">
        <text>feruloyl-polysaccharide + H2O = ferulate + polysaccharide.</text>
        <dbReference type="EC" id="3.1.1.73"/>
    </reaction>
</comment>
<dbReference type="EMBL" id="MU004231">
    <property type="protein sequence ID" value="KAF2673957.1"/>
    <property type="molecule type" value="Genomic_DNA"/>
</dbReference>
<protein>
    <recommendedName>
        <fullName evidence="10">Carboxylic ester hydrolase</fullName>
        <ecNumber evidence="10">3.1.1.-</ecNumber>
    </recommendedName>
</protein>
<evidence type="ECO:0000256" key="10">
    <source>
        <dbReference type="RuleBase" id="RU361238"/>
    </source>
</evidence>
<dbReference type="SUPFAM" id="SSF53474">
    <property type="entry name" value="alpha/beta-Hydrolases"/>
    <property type="match status" value="1"/>
</dbReference>
<keyword evidence="7" id="KW-0106">Calcium</keyword>
<keyword evidence="3" id="KW-0119">Carbohydrate metabolism</keyword>
<dbReference type="EC" id="3.1.1.-" evidence="10"/>
<dbReference type="GO" id="GO:0046872">
    <property type="term" value="F:metal ion binding"/>
    <property type="evidence" value="ECO:0007669"/>
    <property type="project" value="UniProtKB-KW"/>
</dbReference>
<dbReference type="GO" id="GO:0045493">
    <property type="term" value="P:xylan catabolic process"/>
    <property type="evidence" value="ECO:0007669"/>
    <property type="project" value="UniProtKB-KW"/>
</dbReference>
<evidence type="ECO:0000256" key="5">
    <source>
        <dbReference type="ARBA" id="ARBA00022729"/>
    </source>
</evidence>
<dbReference type="InterPro" id="IPR029058">
    <property type="entry name" value="AB_hydrolase_fold"/>
</dbReference>
<evidence type="ECO:0000256" key="3">
    <source>
        <dbReference type="ARBA" id="ARBA00022651"/>
    </source>
</evidence>
<proteinExistence type="inferred from homology"/>
<comment type="similarity">
    <text evidence="1 10">Belongs to the tannase family.</text>
</comment>
<evidence type="ECO:0000256" key="2">
    <source>
        <dbReference type="ARBA" id="ARBA00022487"/>
    </source>
</evidence>
<keyword evidence="4" id="KW-0479">Metal-binding</keyword>
<sequence>MALFQSGQTDFANCTARAIPIPTLPGAKINAIIAAPGYNSYEYVPAGAFPNHGSVTVADLRFCNVTINYTSNGLQKPTTVQIWLPQHWNTKMQSAGGSGWTAGLTDAAFTAMTGMTGLGYAASTTNGGVTSAHPADWAYSSPGKVDMKVLEHYASTSLNDLSILTKSIITSYYGKSPTYAYWNGCSQGGRQGYMLAQKYPTAYNGIAASAAPITWTPLMIAGFWAQALMNEMKAYPDACQLAALTDAATKACDAKDGVVDGLVTDPDACNFDPYTLVGNVTSCIGYGNVTVTREAATVANTGWYGISTARNEFLHHGSNQEAAFTTRGNPGVLGPALSLLNYTWGLADVVCEGKSCHGKPHHIVEAWLKVFVLKDTTFNTSRVDLRMLDDVFDISVREFTEVIGTADPNLTAFRNAGGKLVGYHGLGDPIIPSKNSRRYVDAVLKVDPKAAQFHRHFEAAGVGHCYSGSGLFPEGIFDSLTRWVEHGEAPEQLNVTVPGLVTAGERILCPYPQKARYWGFGGFWTKSSYYCSEKKPFWLK</sequence>
<dbReference type="Proteomes" id="UP000799302">
    <property type="component" value="Unassembled WGS sequence"/>
</dbReference>
<keyword evidence="6 10" id="KW-0378">Hydrolase</keyword>